<sequence length="141" mass="15162">MKKFSRTIIMIAFMACVTAAHARDDKLLLPIQDALNSPEAVKVLNPNVQLYFAKSSGRVVQAGLVTNRKTSSVGKSDEAACQWAFLAAVKQLQEQASSNHATKVTNIVSYYKKNSMASTNEYECHAGGVIAGVALKGDLAK</sequence>
<evidence type="ECO:0000313" key="2">
    <source>
        <dbReference type="EMBL" id="PIT38192.1"/>
    </source>
</evidence>
<keyword evidence="1" id="KW-0732">Signal</keyword>
<comment type="caution">
    <text evidence="2">The sequence shown here is derived from an EMBL/GenBank/DDBJ whole genome shotgun (WGS) entry which is preliminary data.</text>
</comment>
<feature type="chain" id="PRO_5014860804" evidence="1">
    <location>
        <begin position="23"/>
        <end position="141"/>
    </location>
</feature>
<gene>
    <name evidence="2" type="ORF">BHC54_06450</name>
</gene>
<evidence type="ECO:0000313" key="3">
    <source>
        <dbReference type="Proteomes" id="UP000230202"/>
    </source>
</evidence>
<dbReference type="OrthoDB" id="8161726at2"/>
<dbReference type="Proteomes" id="UP000230202">
    <property type="component" value="Unassembled WGS sequence"/>
</dbReference>
<dbReference type="EMBL" id="MEIL01000029">
    <property type="protein sequence ID" value="PIT38192.1"/>
    <property type="molecule type" value="Genomic_DNA"/>
</dbReference>
<organism evidence="2 3">
    <name type="scientific">Snodgrassella alvi</name>
    <dbReference type="NCBI Taxonomy" id="1196083"/>
    <lineage>
        <taxon>Bacteria</taxon>
        <taxon>Pseudomonadati</taxon>
        <taxon>Pseudomonadota</taxon>
        <taxon>Betaproteobacteria</taxon>
        <taxon>Neisseriales</taxon>
        <taxon>Neisseriaceae</taxon>
        <taxon>Snodgrassella</taxon>
    </lineage>
</organism>
<dbReference type="AlphaFoldDB" id="A0A2N9X4T9"/>
<proteinExistence type="predicted"/>
<keyword evidence="3" id="KW-1185">Reference proteome</keyword>
<dbReference type="RefSeq" id="WP_100139703.1">
    <property type="nucleotide sequence ID" value="NZ_CP160326.2"/>
</dbReference>
<protein>
    <submittedName>
        <fullName evidence="2">Excinuclease ABC subunit A</fullName>
    </submittedName>
</protein>
<evidence type="ECO:0000256" key="1">
    <source>
        <dbReference type="SAM" id="SignalP"/>
    </source>
</evidence>
<feature type="signal peptide" evidence="1">
    <location>
        <begin position="1"/>
        <end position="22"/>
    </location>
</feature>
<name>A0A2N9X4T9_9NEIS</name>
<accession>A0A2N9X4T9</accession>
<reference evidence="2" key="1">
    <citation type="journal article" date="2017" name="MBio">
        <title>Type VI secretion-mediated competition in the bee gut microbiome.</title>
        <authorList>
            <person name="Steele M.I."/>
            <person name="Kwong W.K."/>
            <person name="Powell J.E."/>
            <person name="Whiteley M."/>
            <person name="Moran N.A."/>
        </authorList>
    </citation>
    <scope>NUCLEOTIDE SEQUENCE [LARGE SCALE GENOMIC DNA]</scope>
    <source>
        <strain evidence="2">WkB273</strain>
    </source>
</reference>